<evidence type="ECO:0000313" key="3">
    <source>
        <dbReference type="Proteomes" id="UP001318682"/>
    </source>
</evidence>
<accession>A0ABZ2BNU9</accession>
<sequence>MSQMFLTGDPPITLMLRRSARARRISLRISQLDGRVTLTLPKRVPEREALAFAREKETWIRKHLAARGEDVDVVLGAVLPVGGRMHEVAAGSGRKVRFEEGRVLVPGVAERTGPRLMGHLKAIARARLAEASDHYAAKLGRPYSALTLRDTRSRWGSCTSEGRLMYSWRLILAPPDVLDYVAAHEVAHLAEMNHAPEFWEQVQRIYGDYKAPRAWLRKQGGDLHRYRFDR</sequence>
<dbReference type="RefSeq" id="WP_187428161.1">
    <property type="nucleotide sequence ID" value="NZ_CP143423.1"/>
</dbReference>
<evidence type="ECO:0000313" key="2">
    <source>
        <dbReference type="EMBL" id="WVX47228.1"/>
    </source>
</evidence>
<dbReference type="EMBL" id="CP143423">
    <property type="protein sequence ID" value="WVX47228.1"/>
    <property type="molecule type" value="Genomic_DNA"/>
</dbReference>
<dbReference type="Gene3D" id="3.30.2010.10">
    <property type="entry name" value="Metalloproteases ('zincins'), catalytic domain"/>
    <property type="match status" value="1"/>
</dbReference>
<dbReference type="PANTHER" id="PTHR30399:SF1">
    <property type="entry name" value="UTP PYROPHOSPHATASE"/>
    <property type="match status" value="1"/>
</dbReference>
<proteinExistence type="predicted"/>
<organism evidence="2 3">
    <name type="scientific">Roseobacter fucihabitans</name>
    <dbReference type="NCBI Taxonomy" id="1537242"/>
    <lineage>
        <taxon>Bacteria</taxon>
        <taxon>Pseudomonadati</taxon>
        <taxon>Pseudomonadota</taxon>
        <taxon>Alphaproteobacteria</taxon>
        <taxon>Rhodobacterales</taxon>
        <taxon>Roseobacteraceae</taxon>
        <taxon>Roseobacter</taxon>
    </lineage>
</organism>
<dbReference type="PANTHER" id="PTHR30399">
    <property type="entry name" value="UNCHARACTERIZED PROTEIN YGJP"/>
    <property type="match status" value="1"/>
</dbReference>
<dbReference type="Pfam" id="PF01863">
    <property type="entry name" value="YgjP-like"/>
    <property type="match status" value="1"/>
</dbReference>
<dbReference type="Proteomes" id="UP001318682">
    <property type="component" value="Chromosome"/>
</dbReference>
<dbReference type="CDD" id="cd07344">
    <property type="entry name" value="M48_yhfN_like"/>
    <property type="match status" value="1"/>
</dbReference>
<reference evidence="3" key="2">
    <citation type="submission" date="2024-01" db="EMBL/GenBank/DDBJ databases">
        <title>Roseobacter fucihabitans sp. nov., isolated from the brown alga Fucus spiralis.</title>
        <authorList>
            <person name="Hahnke S."/>
            <person name="Berger M."/>
            <person name="Schlingloff A."/>
            <person name="Athale I."/>
            <person name="Neumann-Schaal M."/>
            <person name="Adenaya A."/>
            <person name="Poehlein A."/>
            <person name="Daniel R."/>
            <person name="Pertersen J."/>
            <person name="Brinkhoff T."/>
        </authorList>
    </citation>
    <scope>NUCLEOTIDE SEQUENCE [LARGE SCALE GENOMIC DNA]</scope>
    <source>
        <strain evidence="3">B14</strain>
    </source>
</reference>
<gene>
    <name evidence="2" type="ORF">ROLI_002950</name>
</gene>
<name>A0ABZ2BNU9_9RHOB</name>
<dbReference type="InterPro" id="IPR002725">
    <property type="entry name" value="YgjP-like_metallopeptidase"/>
</dbReference>
<evidence type="ECO:0000259" key="1">
    <source>
        <dbReference type="Pfam" id="PF01863"/>
    </source>
</evidence>
<protein>
    <recommendedName>
        <fullName evidence="1">YgjP-like metallopeptidase domain-containing protein</fullName>
    </recommendedName>
</protein>
<reference evidence="2 3" key="1">
    <citation type="submission" date="2015-07" db="EMBL/GenBank/DDBJ databases">
        <authorList>
            <person name="Voget S."/>
            <person name="Dogs M."/>
            <person name="Brinkhoff T.H."/>
            <person name="Daniel R."/>
        </authorList>
    </citation>
    <scope>NUCLEOTIDE SEQUENCE [LARGE SCALE GENOMIC DNA]</scope>
    <source>
        <strain evidence="2 3">B14</strain>
    </source>
</reference>
<keyword evidence="3" id="KW-1185">Reference proteome</keyword>
<feature type="domain" description="YgjP-like metallopeptidase" evidence="1">
    <location>
        <begin position="23"/>
        <end position="218"/>
    </location>
</feature>
<dbReference type="InterPro" id="IPR053136">
    <property type="entry name" value="UTP_pyrophosphatase-like"/>
</dbReference>